<keyword evidence="1" id="KW-0436">Ligase</keyword>
<evidence type="ECO:0000256" key="5">
    <source>
        <dbReference type="ARBA" id="ARBA00023146"/>
    </source>
</evidence>
<keyword evidence="5" id="KW-0030">Aminoacyl-tRNA synthetase</keyword>
<reference evidence="7" key="1">
    <citation type="submission" date="2021-06" db="EMBL/GenBank/DDBJ databases">
        <authorList>
            <person name="Kallberg Y."/>
            <person name="Tangrot J."/>
            <person name="Rosling A."/>
        </authorList>
    </citation>
    <scope>NUCLEOTIDE SEQUENCE</scope>
    <source>
        <strain evidence="7">CL551</strain>
    </source>
</reference>
<name>A0A9N9HNS0_9GLOM</name>
<dbReference type="AlphaFoldDB" id="A0A9N9HNS0"/>
<evidence type="ECO:0000256" key="1">
    <source>
        <dbReference type="ARBA" id="ARBA00022598"/>
    </source>
</evidence>
<evidence type="ECO:0000256" key="3">
    <source>
        <dbReference type="ARBA" id="ARBA00022840"/>
    </source>
</evidence>
<gene>
    <name evidence="7" type="ORF">AMORRO_LOCUS11984</name>
</gene>
<dbReference type="InterPro" id="IPR020751">
    <property type="entry name" value="aa-tRNA-synth_I_codon-bd_sub2"/>
</dbReference>
<dbReference type="EMBL" id="CAJVPV010016487">
    <property type="protein sequence ID" value="CAG8698502.1"/>
    <property type="molecule type" value="Genomic_DNA"/>
</dbReference>
<dbReference type="InterPro" id="IPR008925">
    <property type="entry name" value="aa_tRNA-synth_I_cd-bd_sf"/>
</dbReference>
<feature type="non-terminal residue" evidence="7">
    <location>
        <position position="87"/>
    </location>
</feature>
<feature type="domain" description="Aminoacyl-tRNA synthetase class I anticodon-binding" evidence="6">
    <location>
        <begin position="7"/>
        <end position="78"/>
    </location>
</feature>
<evidence type="ECO:0000313" key="7">
    <source>
        <dbReference type="EMBL" id="CAG8698502.1"/>
    </source>
</evidence>
<dbReference type="OrthoDB" id="428822at2759"/>
<dbReference type="SUPFAM" id="SSF48163">
    <property type="entry name" value="An anticodon-binding domain of class I aminoacyl-tRNA synthetases"/>
    <property type="match status" value="1"/>
</dbReference>
<evidence type="ECO:0000259" key="6">
    <source>
        <dbReference type="Pfam" id="PF19269"/>
    </source>
</evidence>
<dbReference type="GO" id="GO:0005524">
    <property type="term" value="F:ATP binding"/>
    <property type="evidence" value="ECO:0007669"/>
    <property type="project" value="UniProtKB-KW"/>
</dbReference>
<dbReference type="GO" id="GO:0000049">
    <property type="term" value="F:tRNA binding"/>
    <property type="evidence" value="ECO:0007669"/>
    <property type="project" value="InterPro"/>
</dbReference>
<keyword evidence="3" id="KW-0067">ATP-binding</keyword>
<dbReference type="Gene3D" id="1.10.10.350">
    <property type="match status" value="1"/>
</dbReference>
<evidence type="ECO:0000313" key="8">
    <source>
        <dbReference type="Proteomes" id="UP000789342"/>
    </source>
</evidence>
<organism evidence="7 8">
    <name type="scientific">Acaulospora morrowiae</name>
    <dbReference type="NCBI Taxonomy" id="94023"/>
    <lineage>
        <taxon>Eukaryota</taxon>
        <taxon>Fungi</taxon>
        <taxon>Fungi incertae sedis</taxon>
        <taxon>Mucoromycota</taxon>
        <taxon>Glomeromycotina</taxon>
        <taxon>Glomeromycetes</taxon>
        <taxon>Diversisporales</taxon>
        <taxon>Acaulosporaceae</taxon>
        <taxon>Acaulospora</taxon>
    </lineage>
</organism>
<dbReference type="InterPro" id="IPR045462">
    <property type="entry name" value="aa-tRNA-synth_I_cd-bd"/>
</dbReference>
<proteinExistence type="predicted"/>
<dbReference type="Proteomes" id="UP000789342">
    <property type="component" value="Unassembled WGS sequence"/>
</dbReference>
<dbReference type="GO" id="GO:0004812">
    <property type="term" value="F:aminoacyl-tRNA ligase activity"/>
    <property type="evidence" value="ECO:0007669"/>
    <property type="project" value="UniProtKB-KW"/>
</dbReference>
<protein>
    <submittedName>
        <fullName evidence="7">11182_t:CDS:1</fullName>
    </submittedName>
</protein>
<sequence length="87" mass="9578">SVASIALEQVKALDEKEFEEDKIKEIVHNVVTSTGIEKPQVMTIMRYIFTGIKIGAGVTGTIKTIGKEASLRRINKVLESFDSNIKA</sequence>
<keyword evidence="2" id="KW-0547">Nucleotide-binding</keyword>
<keyword evidence="4" id="KW-0648">Protein biosynthesis</keyword>
<keyword evidence="8" id="KW-1185">Reference proteome</keyword>
<dbReference type="Pfam" id="PF19269">
    <property type="entry name" value="Anticodon_2"/>
    <property type="match status" value="1"/>
</dbReference>
<evidence type="ECO:0000256" key="2">
    <source>
        <dbReference type="ARBA" id="ARBA00022741"/>
    </source>
</evidence>
<evidence type="ECO:0000256" key="4">
    <source>
        <dbReference type="ARBA" id="ARBA00022917"/>
    </source>
</evidence>
<accession>A0A9N9HNS0</accession>
<comment type="caution">
    <text evidence="7">The sequence shown here is derived from an EMBL/GenBank/DDBJ whole genome shotgun (WGS) entry which is preliminary data.</text>
</comment>
<dbReference type="GO" id="GO:0006412">
    <property type="term" value="P:translation"/>
    <property type="evidence" value="ECO:0007669"/>
    <property type="project" value="UniProtKB-KW"/>
</dbReference>